<organism evidence="1 2">
    <name type="scientific">Glonium stellatum</name>
    <dbReference type="NCBI Taxonomy" id="574774"/>
    <lineage>
        <taxon>Eukaryota</taxon>
        <taxon>Fungi</taxon>
        <taxon>Dikarya</taxon>
        <taxon>Ascomycota</taxon>
        <taxon>Pezizomycotina</taxon>
        <taxon>Dothideomycetes</taxon>
        <taxon>Pleosporomycetidae</taxon>
        <taxon>Gloniales</taxon>
        <taxon>Gloniaceae</taxon>
        <taxon>Glonium</taxon>
    </lineage>
</organism>
<dbReference type="EMBL" id="KV750682">
    <property type="protein sequence ID" value="OCL03781.1"/>
    <property type="molecule type" value="Genomic_DNA"/>
</dbReference>
<protein>
    <submittedName>
        <fullName evidence="1">Uncharacterized protein</fullName>
    </submittedName>
</protein>
<name>A0A8E2ES00_9PEZI</name>
<accession>A0A8E2ES00</accession>
<keyword evidence="2" id="KW-1185">Reference proteome</keyword>
<proteinExistence type="predicted"/>
<evidence type="ECO:0000313" key="1">
    <source>
        <dbReference type="EMBL" id="OCL03781.1"/>
    </source>
</evidence>
<gene>
    <name evidence="1" type="ORF">AOQ84DRAFT_381275</name>
</gene>
<dbReference type="OrthoDB" id="10603084at2759"/>
<dbReference type="AlphaFoldDB" id="A0A8E2ES00"/>
<reference evidence="1 2" key="1">
    <citation type="journal article" date="2016" name="Nat. Commun.">
        <title>Ectomycorrhizal ecology is imprinted in the genome of the dominant symbiotic fungus Cenococcum geophilum.</title>
        <authorList>
            <consortium name="DOE Joint Genome Institute"/>
            <person name="Peter M."/>
            <person name="Kohler A."/>
            <person name="Ohm R.A."/>
            <person name="Kuo A."/>
            <person name="Krutzmann J."/>
            <person name="Morin E."/>
            <person name="Arend M."/>
            <person name="Barry K.W."/>
            <person name="Binder M."/>
            <person name="Choi C."/>
            <person name="Clum A."/>
            <person name="Copeland A."/>
            <person name="Grisel N."/>
            <person name="Haridas S."/>
            <person name="Kipfer T."/>
            <person name="LaButti K."/>
            <person name="Lindquist E."/>
            <person name="Lipzen A."/>
            <person name="Maire R."/>
            <person name="Meier B."/>
            <person name="Mihaltcheva S."/>
            <person name="Molinier V."/>
            <person name="Murat C."/>
            <person name="Poggeler S."/>
            <person name="Quandt C.A."/>
            <person name="Sperisen C."/>
            <person name="Tritt A."/>
            <person name="Tisserant E."/>
            <person name="Crous P.W."/>
            <person name="Henrissat B."/>
            <person name="Nehls U."/>
            <person name="Egli S."/>
            <person name="Spatafora J.W."/>
            <person name="Grigoriev I.V."/>
            <person name="Martin F.M."/>
        </authorList>
    </citation>
    <scope>NUCLEOTIDE SEQUENCE [LARGE SCALE GENOMIC DNA]</scope>
    <source>
        <strain evidence="1 2">CBS 207.34</strain>
    </source>
</reference>
<sequence>MEGLSSYDGCLGLHNGITDSGDVDMTKHDGVQIIPNKIHPRTGFPYAPMFIHYGVSRKNWQSFIYFISRNLASCKNMKETFDAGAFADWLIEWNRHYFEPKGLYVDLAWRGEYYSNLDVVDSKDQHSHLEQAYVTQAAKHIRVLVVIINTPSPRAGTRPHGITFPQTPGLNL</sequence>
<dbReference type="Proteomes" id="UP000250140">
    <property type="component" value="Unassembled WGS sequence"/>
</dbReference>
<evidence type="ECO:0000313" key="2">
    <source>
        <dbReference type="Proteomes" id="UP000250140"/>
    </source>
</evidence>